<dbReference type="AlphaFoldDB" id="A0A7W8E280"/>
<keyword evidence="2" id="KW-1185">Reference proteome</keyword>
<accession>A0A7W8E280</accession>
<organism evidence="1 2">
    <name type="scientific">Granulicella aggregans</name>
    <dbReference type="NCBI Taxonomy" id="474949"/>
    <lineage>
        <taxon>Bacteria</taxon>
        <taxon>Pseudomonadati</taxon>
        <taxon>Acidobacteriota</taxon>
        <taxon>Terriglobia</taxon>
        <taxon>Terriglobales</taxon>
        <taxon>Acidobacteriaceae</taxon>
        <taxon>Granulicella</taxon>
    </lineage>
</organism>
<name>A0A7W8E280_9BACT</name>
<dbReference type="Proteomes" id="UP000540989">
    <property type="component" value="Unassembled WGS sequence"/>
</dbReference>
<reference evidence="1 2" key="1">
    <citation type="submission" date="2020-08" db="EMBL/GenBank/DDBJ databases">
        <title>Genomic Encyclopedia of Type Strains, Phase IV (KMG-V): Genome sequencing to study the core and pangenomes of soil and plant-associated prokaryotes.</title>
        <authorList>
            <person name="Whitman W."/>
        </authorList>
    </citation>
    <scope>NUCLEOTIDE SEQUENCE [LARGE SCALE GENOMIC DNA]</scope>
    <source>
        <strain evidence="1 2">M8UP14</strain>
    </source>
</reference>
<dbReference type="RefSeq" id="WP_184213767.1">
    <property type="nucleotide sequence ID" value="NZ_JACHIP010000001.1"/>
</dbReference>
<gene>
    <name evidence="1" type="ORF">HDF16_000740</name>
</gene>
<sequence length="170" mass="20206">MILIRVTTPFYKESEARMQSKPLSKYEVSRRLITLYIEHIESLYADNPKDAEKLVTILKVYKHSLKRRTKPQPVDFDWLWLLKHNLRQAENVLVEILENEPELMLGWFMGCKATNPAQHLSNVLTEIILEFTKEIMQTESMFPHLKAEFDKERAEYRLAKAEYEDLSNYD</sequence>
<proteinExistence type="predicted"/>
<evidence type="ECO:0000313" key="2">
    <source>
        <dbReference type="Proteomes" id="UP000540989"/>
    </source>
</evidence>
<comment type="caution">
    <text evidence="1">The sequence shown here is derived from an EMBL/GenBank/DDBJ whole genome shotgun (WGS) entry which is preliminary data.</text>
</comment>
<dbReference type="EMBL" id="JACHIP010000001">
    <property type="protein sequence ID" value="MBB5056071.1"/>
    <property type="molecule type" value="Genomic_DNA"/>
</dbReference>
<protein>
    <submittedName>
        <fullName evidence="1">Uncharacterized protein</fullName>
    </submittedName>
</protein>
<evidence type="ECO:0000313" key="1">
    <source>
        <dbReference type="EMBL" id="MBB5056071.1"/>
    </source>
</evidence>